<dbReference type="OrthoDB" id="489469at2"/>
<reference evidence="1 2" key="2">
    <citation type="journal article" date="2015" name="Syst. Appl. Microbiol.">
        <title>Nitrincola nitratireducens sp. nov. isolated from a haloalkaline crater lake.</title>
        <authorList>
            <person name="Singh A."/>
            <person name="Vaidya B."/>
            <person name="Tanuku N.R."/>
            <person name="Pinnaka A.K."/>
        </authorList>
    </citation>
    <scope>NUCLEOTIDE SEQUENCE [LARGE SCALE GENOMIC DNA]</scope>
    <source>
        <strain evidence="1 2">AK23</strain>
    </source>
</reference>
<dbReference type="EMBL" id="AONB01000015">
    <property type="protein sequence ID" value="EXJ10239.1"/>
    <property type="molecule type" value="Genomic_DNA"/>
</dbReference>
<dbReference type="Proteomes" id="UP000019464">
    <property type="component" value="Unassembled WGS sequence"/>
</dbReference>
<protein>
    <recommendedName>
        <fullName evidence="3">Alpha/beta hydrolase</fullName>
    </recommendedName>
</protein>
<keyword evidence="2" id="KW-1185">Reference proteome</keyword>
<organism evidence="1 2">
    <name type="scientific">Nitrincola nitratireducens</name>
    <dbReference type="NCBI Taxonomy" id="1229521"/>
    <lineage>
        <taxon>Bacteria</taxon>
        <taxon>Pseudomonadati</taxon>
        <taxon>Pseudomonadota</taxon>
        <taxon>Gammaproteobacteria</taxon>
        <taxon>Oceanospirillales</taxon>
        <taxon>Oceanospirillaceae</taxon>
        <taxon>Nitrincola</taxon>
    </lineage>
</organism>
<dbReference type="RefSeq" id="WP_051514502.1">
    <property type="nucleotide sequence ID" value="NZ_AONB01000015.1"/>
</dbReference>
<dbReference type="AlphaFoldDB" id="W9UT06"/>
<dbReference type="STRING" id="1229521.D791_02797"/>
<accession>W9UT06</accession>
<evidence type="ECO:0000313" key="2">
    <source>
        <dbReference type="Proteomes" id="UP000019464"/>
    </source>
</evidence>
<gene>
    <name evidence="1" type="ORF">D791_02797</name>
</gene>
<reference evidence="2" key="1">
    <citation type="submission" date="2012-11" db="EMBL/GenBank/DDBJ databases">
        <authorList>
            <person name="Singh A."/>
            <person name="Pinnaka A.K."/>
            <person name="Vaidya B."/>
        </authorList>
    </citation>
    <scope>NUCLEOTIDE SEQUENCE [LARGE SCALE GENOMIC DNA]</scope>
    <source>
        <strain evidence="2">AK23</strain>
    </source>
</reference>
<evidence type="ECO:0000313" key="1">
    <source>
        <dbReference type="EMBL" id="EXJ10239.1"/>
    </source>
</evidence>
<proteinExistence type="predicted"/>
<comment type="caution">
    <text evidence="1">The sequence shown here is derived from an EMBL/GenBank/DDBJ whole genome shotgun (WGS) entry which is preliminary data.</text>
</comment>
<name>W9UT06_9GAMM</name>
<dbReference type="SUPFAM" id="SSF53474">
    <property type="entry name" value="alpha/beta-Hydrolases"/>
    <property type="match status" value="1"/>
</dbReference>
<sequence length="444" mass="49740">MLVIIHGWSDTYRSFERLGKRLIADGIMPNVKHVRLGDYVTLDDDVTFDDLSYALQAAWKKERLPTAPRSVDIVIHSTGGLVIRHWMITFFKPETNPINRLLMLAPANFGSPLAHKGRSFFGRVVKGFKSSRLFHTGTHILKGLELASPFSWDLAQQDRFGSEVWYGPGRVLCTVLVGTSGYTGIAAAANEKGTDGTVRVSTAHLNPLLVRFDFATDPQKPKLSLEDAKGLTAFARIPNENHSTIALKDNGPKNALTLGLIKDALQVTDETFPAFVNRLETFSDTARTNSSSNSHTQAYQNTVVRLTDDMDAFVTDYFLEIFAKDKLFKKVDNRLTRVVQEEIFEKVHVYSDNSAYRSLLFNTTVLNEKVVTLGLPLFVSLTAMPDISQTKTVGYSTFGYDDIGSIKLTSDRLQKLFHPDRTVLIDIKIHREQTEKVFKIFGLS</sequence>
<evidence type="ECO:0008006" key="3">
    <source>
        <dbReference type="Google" id="ProtNLM"/>
    </source>
</evidence>
<dbReference type="PATRIC" id="fig|1229521.3.peg.2826"/>
<dbReference type="InterPro" id="IPR029058">
    <property type="entry name" value="AB_hydrolase_fold"/>
</dbReference>
<dbReference type="Gene3D" id="3.40.50.1820">
    <property type="entry name" value="alpha/beta hydrolase"/>
    <property type="match status" value="1"/>
</dbReference>